<dbReference type="AlphaFoldDB" id="A0A183LMW0"/>
<name>A0A183LMW0_9TREM</name>
<accession>A0A183LMW0</accession>
<reference evidence="1 2" key="1">
    <citation type="submission" date="2018-11" db="EMBL/GenBank/DDBJ databases">
        <authorList>
            <consortium name="Pathogen Informatics"/>
        </authorList>
    </citation>
    <scope>NUCLEOTIDE SEQUENCE [LARGE SCALE GENOMIC DNA]</scope>
    <source>
        <strain evidence="1 2">Zambia</strain>
    </source>
</reference>
<gene>
    <name evidence="1" type="ORF">SMRZ_LOCUS5137</name>
</gene>
<sequence length="308" mass="35620">MVVGGSQQRNLDLGFVLIGTRQQDVPITSKHNNPPDLSLTSDKGVIRSINTGQKECEKYNESQRIDLKNLDPCRPVFFSAIDLKRSGFANAEDIENCWNKLGVPDVENLLKFNNRLHELDIKYGNHIIPVLYTYPKCSVTSSPKCTINNFVFNFFRLENYAKKYLGFPKHGIINLEHLTQSLHEALELNTYDDPSVLAGIRSMNLELHLTEALKNAYSKEIEKFDTNLTEEREMILRYFHQQLNEIRQKMEILLGQKEAEIKQVQQKLDKTIQSSNEIEIKNKDVEFLMQTEDKFLNFITNLSDIVSY</sequence>
<keyword evidence="2" id="KW-1185">Reference proteome</keyword>
<organism evidence="1 2">
    <name type="scientific">Schistosoma margrebowiei</name>
    <dbReference type="NCBI Taxonomy" id="48269"/>
    <lineage>
        <taxon>Eukaryota</taxon>
        <taxon>Metazoa</taxon>
        <taxon>Spiralia</taxon>
        <taxon>Lophotrochozoa</taxon>
        <taxon>Platyhelminthes</taxon>
        <taxon>Trematoda</taxon>
        <taxon>Digenea</taxon>
        <taxon>Strigeidida</taxon>
        <taxon>Schistosomatoidea</taxon>
        <taxon>Schistosomatidae</taxon>
        <taxon>Schistosoma</taxon>
    </lineage>
</organism>
<dbReference type="EMBL" id="UZAI01001718">
    <property type="protein sequence ID" value="VDO64695.1"/>
    <property type="molecule type" value="Genomic_DNA"/>
</dbReference>
<dbReference type="Proteomes" id="UP000277204">
    <property type="component" value="Unassembled WGS sequence"/>
</dbReference>
<evidence type="ECO:0000313" key="1">
    <source>
        <dbReference type="EMBL" id="VDO64695.1"/>
    </source>
</evidence>
<proteinExistence type="predicted"/>
<protein>
    <submittedName>
        <fullName evidence="1">Uncharacterized protein</fullName>
    </submittedName>
</protein>
<evidence type="ECO:0000313" key="2">
    <source>
        <dbReference type="Proteomes" id="UP000277204"/>
    </source>
</evidence>
<dbReference type="STRING" id="48269.A0A183LMW0"/>